<dbReference type="GO" id="GO:0016985">
    <property type="term" value="F:mannan endo-1,4-beta-mannosidase activity"/>
    <property type="evidence" value="ECO:0007669"/>
    <property type="project" value="UniProtKB-EC"/>
</dbReference>
<name>A0AAN8VZM6_9MAGN</name>
<dbReference type="SUPFAM" id="SSF51445">
    <property type="entry name" value="(Trans)glycosidases"/>
    <property type="match status" value="2"/>
</dbReference>
<dbReference type="InterPro" id="IPR017853">
    <property type="entry name" value="GH"/>
</dbReference>
<evidence type="ECO:0000313" key="1">
    <source>
        <dbReference type="EMBL" id="KAK6943284.1"/>
    </source>
</evidence>
<dbReference type="Proteomes" id="UP001370490">
    <property type="component" value="Unassembled WGS sequence"/>
</dbReference>
<accession>A0AAN8VZM6</accession>
<reference evidence="1 2" key="1">
    <citation type="submission" date="2023-12" db="EMBL/GenBank/DDBJ databases">
        <title>A high-quality genome assembly for Dillenia turbinata (Dilleniales).</title>
        <authorList>
            <person name="Chanderbali A."/>
        </authorList>
    </citation>
    <scope>NUCLEOTIDE SEQUENCE [LARGE SCALE GENOMIC DNA]</scope>
    <source>
        <strain evidence="1">LSX21</strain>
        <tissue evidence="1">Leaf</tissue>
    </source>
</reference>
<comment type="caution">
    <text evidence="1">The sequence shown here is derived from an EMBL/GenBank/DDBJ whole genome shotgun (WGS) entry which is preliminary data.</text>
</comment>
<dbReference type="Gene3D" id="3.20.20.80">
    <property type="entry name" value="Glycosidases"/>
    <property type="match status" value="2"/>
</dbReference>
<dbReference type="PANTHER" id="PTHR31451:SF54">
    <property type="entry name" value="MANNAN ENDO-1,4-BETA-MANNOSIDASE 6"/>
    <property type="match status" value="1"/>
</dbReference>
<gene>
    <name evidence="1" type="ORF">RJ641_028661</name>
</gene>
<organism evidence="1 2">
    <name type="scientific">Dillenia turbinata</name>
    <dbReference type="NCBI Taxonomy" id="194707"/>
    <lineage>
        <taxon>Eukaryota</taxon>
        <taxon>Viridiplantae</taxon>
        <taxon>Streptophyta</taxon>
        <taxon>Embryophyta</taxon>
        <taxon>Tracheophyta</taxon>
        <taxon>Spermatophyta</taxon>
        <taxon>Magnoliopsida</taxon>
        <taxon>eudicotyledons</taxon>
        <taxon>Gunneridae</taxon>
        <taxon>Pentapetalae</taxon>
        <taxon>Dilleniales</taxon>
        <taxon>Dilleniaceae</taxon>
        <taxon>Dillenia</taxon>
    </lineage>
</organism>
<protein>
    <recommendedName>
        <fullName evidence="3">Mannan endo-1,4-beta-mannosidase</fullName>
    </recommendedName>
</protein>
<dbReference type="EMBL" id="JBAMMX010000004">
    <property type="protein sequence ID" value="KAK6943284.1"/>
    <property type="molecule type" value="Genomic_DNA"/>
</dbReference>
<dbReference type="AlphaFoldDB" id="A0AAN8VZM6"/>
<evidence type="ECO:0000313" key="2">
    <source>
        <dbReference type="Proteomes" id="UP001370490"/>
    </source>
</evidence>
<sequence length="188" mass="20728">MVHGAEEGNQFVVDDQPFNVNGFNTYWFMVFDVDQSTRGKVTEAFQQANSVGPTVCRTRAFNDGQWRALQKSLSARDFVVSQTISDSHIRFIKSWMQAHIDDLEKVLGMQFLFGEFSVSSKDPGNNSSFGDTLISTVCKTLLDSTKKGGSGTGGLLWQLFPDGTDYMDDGYAVVLSKSASTSNLISLH</sequence>
<dbReference type="PANTHER" id="PTHR31451">
    <property type="match status" value="1"/>
</dbReference>
<dbReference type="InterPro" id="IPR045053">
    <property type="entry name" value="MAN-like"/>
</dbReference>
<proteinExistence type="predicted"/>
<keyword evidence="2" id="KW-1185">Reference proteome</keyword>
<evidence type="ECO:0008006" key="3">
    <source>
        <dbReference type="Google" id="ProtNLM"/>
    </source>
</evidence>